<proteinExistence type="predicted"/>
<evidence type="ECO:0000313" key="1">
    <source>
        <dbReference type="EnsemblMetazoa" id="PPA41667.1"/>
    </source>
</evidence>
<dbReference type="Pfam" id="PF10326">
    <property type="entry name" value="7TM_GPCR_Str"/>
    <property type="match status" value="1"/>
</dbReference>
<evidence type="ECO:0000313" key="2">
    <source>
        <dbReference type="Proteomes" id="UP000005239"/>
    </source>
</evidence>
<dbReference type="AlphaFoldDB" id="A0A2A6CPT6"/>
<dbReference type="EnsemblMetazoa" id="PPA41667.1">
    <property type="protein sequence ID" value="PPA41667.1"/>
    <property type="gene ID" value="WBGene00280036"/>
</dbReference>
<dbReference type="Proteomes" id="UP000005239">
    <property type="component" value="Unassembled WGS sequence"/>
</dbReference>
<organism evidence="1 2">
    <name type="scientific">Pristionchus pacificus</name>
    <name type="common">Parasitic nematode worm</name>
    <dbReference type="NCBI Taxonomy" id="54126"/>
    <lineage>
        <taxon>Eukaryota</taxon>
        <taxon>Metazoa</taxon>
        <taxon>Ecdysozoa</taxon>
        <taxon>Nematoda</taxon>
        <taxon>Chromadorea</taxon>
        <taxon>Rhabditida</taxon>
        <taxon>Rhabditina</taxon>
        <taxon>Diplogasteromorpha</taxon>
        <taxon>Diplogasteroidea</taxon>
        <taxon>Neodiplogasteridae</taxon>
        <taxon>Pristionchus</taxon>
    </lineage>
</organism>
<sequence length="68" mass="7566">MSEAYKRSNFSMTTALLAQATFPYVLMIFPTTFSLVALLVNARGPLPYFLGYLCVSLHSPVHSIILLK</sequence>
<protein>
    <submittedName>
        <fullName evidence="1">Uncharacterized protein</fullName>
    </submittedName>
</protein>
<dbReference type="InterPro" id="IPR019428">
    <property type="entry name" value="7TM_GPCR_serpentine_rcpt_Str"/>
</dbReference>
<reference evidence="2" key="1">
    <citation type="journal article" date="2008" name="Nat. Genet.">
        <title>The Pristionchus pacificus genome provides a unique perspective on nematode lifestyle and parasitism.</title>
        <authorList>
            <person name="Dieterich C."/>
            <person name="Clifton S.W."/>
            <person name="Schuster L.N."/>
            <person name="Chinwalla A."/>
            <person name="Delehaunty K."/>
            <person name="Dinkelacker I."/>
            <person name="Fulton L."/>
            <person name="Fulton R."/>
            <person name="Godfrey J."/>
            <person name="Minx P."/>
            <person name="Mitreva M."/>
            <person name="Roeseler W."/>
            <person name="Tian H."/>
            <person name="Witte H."/>
            <person name="Yang S.P."/>
            <person name="Wilson R.K."/>
            <person name="Sommer R.J."/>
        </authorList>
    </citation>
    <scope>NUCLEOTIDE SEQUENCE [LARGE SCALE GENOMIC DNA]</scope>
    <source>
        <strain evidence="2">PS312</strain>
    </source>
</reference>
<gene>
    <name evidence="1" type="primary">WBGene00280036</name>
</gene>
<name>A0A2A6CPT6_PRIPA</name>
<accession>A0A2A6CPT6</accession>
<accession>A0A8R1UY25</accession>
<reference evidence="1" key="2">
    <citation type="submission" date="2022-06" db="UniProtKB">
        <authorList>
            <consortium name="EnsemblMetazoa"/>
        </authorList>
    </citation>
    <scope>IDENTIFICATION</scope>
    <source>
        <strain evidence="1">PS312</strain>
    </source>
</reference>
<keyword evidence="2" id="KW-1185">Reference proteome</keyword>